<dbReference type="PANTHER" id="PTHR30055:SF234">
    <property type="entry name" value="HTH-TYPE TRANSCRIPTIONAL REGULATOR BETI"/>
    <property type="match status" value="1"/>
</dbReference>
<feature type="region of interest" description="Disordered" evidence="5">
    <location>
        <begin position="177"/>
        <end position="205"/>
    </location>
</feature>
<protein>
    <submittedName>
        <fullName evidence="7">Regulatory protein TetR</fullName>
    </submittedName>
</protein>
<gene>
    <name evidence="7" type="ORF">FDG2_1733</name>
</gene>
<keyword evidence="3" id="KW-0804">Transcription</keyword>
<dbReference type="SUPFAM" id="SSF46689">
    <property type="entry name" value="Homeodomain-like"/>
    <property type="match status" value="1"/>
</dbReference>
<dbReference type="PANTHER" id="PTHR30055">
    <property type="entry name" value="HTH-TYPE TRANSCRIPTIONAL REGULATOR RUTR"/>
    <property type="match status" value="1"/>
</dbReference>
<keyword evidence="2 4" id="KW-0238">DNA-binding</keyword>
<organism evidence="7 8">
    <name type="scientific">Candidatus Protofrankia californiensis</name>
    <dbReference type="NCBI Taxonomy" id="1839754"/>
    <lineage>
        <taxon>Bacteria</taxon>
        <taxon>Bacillati</taxon>
        <taxon>Actinomycetota</taxon>
        <taxon>Actinomycetes</taxon>
        <taxon>Frankiales</taxon>
        <taxon>Frankiaceae</taxon>
        <taxon>Protofrankia</taxon>
    </lineage>
</organism>
<proteinExistence type="predicted"/>
<reference evidence="8" key="1">
    <citation type="submission" date="2016-02" db="EMBL/GenBank/DDBJ databases">
        <authorList>
            <person name="Wibberg D."/>
        </authorList>
    </citation>
    <scope>NUCLEOTIDE SEQUENCE [LARGE SCALE GENOMIC DNA]</scope>
</reference>
<name>A0A1C3NW79_9ACTN</name>
<evidence type="ECO:0000256" key="1">
    <source>
        <dbReference type="ARBA" id="ARBA00023015"/>
    </source>
</evidence>
<dbReference type="InterPro" id="IPR009057">
    <property type="entry name" value="Homeodomain-like_sf"/>
</dbReference>
<dbReference type="InterPro" id="IPR050109">
    <property type="entry name" value="HTH-type_TetR-like_transc_reg"/>
</dbReference>
<dbReference type="GO" id="GO:0000976">
    <property type="term" value="F:transcription cis-regulatory region binding"/>
    <property type="evidence" value="ECO:0007669"/>
    <property type="project" value="TreeGrafter"/>
</dbReference>
<keyword evidence="8" id="KW-1185">Reference proteome</keyword>
<keyword evidence="1" id="KW-0805">Transcription regulation</keyword>
<evidence type="ECO:0000313" key="7">
    <source>
        <dbReference type="EMBL" id="SBW20561.1"/>
    </source>
</evidence>
<evidence type="ECO:0000256" key="5">
    <source>
        <dbReference type="SAM" id="MobiDB-lite"/>
    </source>
</evidence>
<sequence length="224" mass="23209">MATMPDHASRAHAVDTRDRILAVAVQLFNERGYAGTSIRDIAERLGMTKAALYYHFASKDMILDAAVQPFVEAFGHVRDLSRVDPPASARSIIEGLVEAMAGPGAVLFAFVNDPSVIHRQIGKGDIASHQDAIVTALAGPEPTPLRILRARCAVGCVQAGILGTALERRALAHAGADPAGAAEPGAGGAAEPGAGGIDADQSLVPEDVRREVVEAALDALGPAR</sequence>
<dbReference type="Gene3D" id="1.10.357.10">
    <property type="entry name" value="Tetracycline Repressor, domain 2"/>
    <property type="match status" value="1"/>
</dbReference>
<evidence type="ECO:0000259" key="6">
    <source>
        <dbReference type="PROSITE" id="PS50977"/>
    </source>
</evidence>
<accession>A0A1C3NW79</accession>
<dbReference type="Pfam" id="PF00440">
    <property type="entry name" value="TetR_N"/>
    <property type="match status" value="1"/>
</dbReference>
<feature type="domain" description="HTH tetR-type" evidence="6">
    <location>
        <begin position="14"/>
        <end position="74"/>
    </location>
</feature>
<dbReference type="PRINTS" id="PR00455">
    <property type="entry name" value="HTHTETR"/>
</dbReference>
<feature type="DNA-binding region" description="H-T-H motif" evidence="4">
    <location>
        <begin position="37"/>
        <end position="56"/>
    </location>
</feature>
<dbReference type="EMBL" id="FLUV01000723">
    <property type="protein sequence ID" value="SBW20561.1"/>
    <property type="molecule type" value="Genomic_DNA"/>
</dbReference>
<dbReference type="InterPro" id="IPR001647">
    <property type="entry name" value="HTH_TetR"/>
</dbReference>
<evidence type="ECO:0000256" key="3">
    <source>
        <dbReference type="ARBA" id="ARBA00023163"/>
    </source>
</evidence>
<dbReference type="AlphaFoldDB" id="A0A1C3NW79"/>
<evidence type="ECO:0000256" key="2">
    <source>
        <dbReference type="ARBA" id="ARBA00023125"/>
    </source>
</evidence>
<dbReference type="PROSITE" id="PS50977">
    <property type="entry name" value="HTH_TETR_2"/>
    <property type="match status" value="1"/>
</dbReference>
<evidence type="ECO:0000256" key="4">
    <source>
        <dbReference type="PROSITE-ProRule" id="PRU00335"/>
    </source>
</evidence>
<feature type="compositionally biased region" description="Gly residues" evidence="5">
    <location>
        <begin position="185"/>
        <end position="196"/>
    </location>
</feature>
<dbReference type="Proteomes" id="UP000199013">
    <property type="component" value="Unassembled WGS sequence"/>
</dbReference>
<dbReference type="GO" id="GO:0003700">
    <property type="term" value="F:DNA-binding transcription factor activity"/>
    <property type="evidence" value="ECO:0007669"/>
    <property type="project" value="TreeGrafter"/>
</dbReference>
<evidence type="ECO:0000313" key="8">
    <source>
        <dbReference type="Proteomes" id="UP000199013"/>
    </source>
</evidence>